<gene>
    <name evidence="1" type="ORF">EK21DRAFT_85384</name>
</gene>
<protein>
    <submittedName>
        <fullName evidence="1">Uncharacterized protein</fullName>
    </submittedName>
</protein>
<proteinExistence type="predicted"/>
<comment type="caution">
    <text evidence="1">The sequence shown here is derived from an EMBL/GenBank/DDBJ whole genome shotgun (WGS) entry which is preliminary data.</text>
</comment>
<dbReference type="EMBL" id="ML978161">
    <property type="protein sequence ID" value="KAF2034337.1"/>
    <property type="molecule type" value="Genomic_DNA"/>
</dbReference>
<reference evidence="1" key="1">
    <citation type="journal article" date="2020" name="Stud. Mycol.">
        <title>101 Dothideomycetes genomes: a test case for predicting lifestyles and emergence of pathogens.</title>
        <authorList>
            <person name="Haridas S."/>
            <person name="Albert R."/>
            <person name="Binder M."/>
            <person name="Bloem J."/>
            <person name="Labutti K."/>
            <person name="Salamov A."/>
            <person name="Andreopoulos B."/>
            <person name="Baker S."/>
            <person name="Barry K."/>
            <person name="Bills G."/>
            <person name="Bluhm B."/>
            <person name="Cannon C."/>
            <person name="Castanera R."/>
            <person name="Culley D."/>
            <person name="Daum C."/>
            <person name="Ezra D."/>
            <person name="Gonzalez J."/>
            <person name="Henrissat B."/>
            <person name="Kuo A."/>
            <person name="Liang C."/>
            <person name="Lipzen A."/>
            <person name="Lutzoni F."/>
            <person name="Magnuson J."/>
            <person name="Mondo S."/>
            <person name="Nolan M."/>
            <person name="Ohm R."/>
            <person name="Pangilinan J."/>
            <person name="Park H.-J."/>
            <person name="Ramirez L."/>
            <person name="Alfaro M."/>
            <person name="Sun H."/>
            <person name="Tritt A."/>
            <person name="Yoshinaga Y."/>
            <person name="Zwiers L.-H."/>
            <person name="Turgeon B."/>
            <person name="Goodwin S."/>
            <person name="Spatafora J."/>
            <person name="Crous P."/>
            <person name="Grigoriev I."/>
        </authorList>
    </citation>
    <scope>NUCLEOTIDE SEQUENCE</scope>
    <source>
        <strain evidence="1">CBS 110217</strain>
    </source>
</reference>
<dbReference type="Proteomes" id="UP000799777">
    <property type="component" value="Unassembled WGS sequence"/>
</dbReference>
<sequence>MWLGASTWSDYNHWDTWTQCKDVDQNLNATNVAAEALSSLSDHPTKCDLLVTVPHEISVRPHRIVSVSLDRSARQSNVACSRKIISSGLLSMALPDMLRATSRIRESGNDAKVVRKEISRSRANDSRSALWIDELYGPSTNSSIKEGAQTLAMPSRQARGVWRGVDGVCCCN</sequence>
<evidence type="ECO:0000313" key="1">
    <source>
        <dbReference type="EMBL" id="KAF2034337.1"/>
    </source>
</evidence>
<organism evidence="1 2">
    <name type="scientific">Setomelanomma holmii</name>
    <dbReference type="NCBI Taxonomy" id="210430"/>
    <lineage>
        <taxon>Eukaryota</taxon>
        <taxon>Fungi</taxon>
        <taxon>Dikarya</taxon>
        <taxon>Ascomycota</taxon>
        <taxon>Pezizomycotina</taxon>
        <taxon>Dothideomycetes</taxon>
        <taxon>Pleosporomycetidae</taxon>
        <taxon>Pleosporales</taxon>
        <taxon>Pleosporineae</taxon>
        <taxon>Phaeosphaeriaceae</taxon>
        <taxon>Setomelanomma</taxon>
    </lineage>
</organism>
<dbReference type="AlphaFoldDB" id="A0A9P4LS26"/>
<name>A0A9P4LS26_9PLEO</name>
<keyword evidence="2" id="KW-1185">Reference proteome</keyword>
<accession>A0A9P4LS26</accession>
<evidence type="ECO:0000313" key="2">
    <source>
        <dbReference type="Proteomes" id="UP000799777"/>
    </source>
</evidence>